<dbReference type="Gene3D" id="3.30.1490.40">
    <property type="match status" value="1"/>
</dbReference>
<feature type="domain" description="GYF" evidence="5">
    <location>
        <begin position="1039"/>
        <end position="1093"/>
    </location>
</feature>
<dbReference type="SUPFAM" id="SSF53187">
    <property type="entry name" value="Zn-dependent exopeptidases"/>
    <property type="match status" value="1"/>
</dbReference>
<keyword evidence="8" id="KW-1185">Reference proteome</keyword>
<evidence type="ECO:0000256" key="1">
    <source>
        <dbReference type="ARBA" id="ARBA00001947"/>
    </source>
</evidence>
<dbReference type="GO" id="GO:0004181">
    <property type="term" value="F:metallocarboxypeptidase activity"/>
    <property type="evidence" value="ECO:0007669"/>
    <property type="project" value="InterPro"/>
</dbReference>
<comment type="similarity">
    <text evidence="2 3">Belongs to the peptidase M14 family.</text>
</comment>
<dbReference type="InterPro" id="IPR040626">
    <property type="entry name" value="Pepdidase_M14_N"/>
</dbReference>
<dbReference type="OrthoDB" id="10253041at2759"/>
<feature type="compositionally biased region" description="Basic residues" evidence="4">
    <location>
        <begin position="807"/>
        <end position="818"/>
    </location>
</feature>
<evidence type="ECO:0000313" key="8">
    <source>
        <dbReference type="Proteomes" id="UP000604046"/>
    </source>
</evidence>
<feature type="compositionally biased region" description="Acidic residues" evidence="4">
    <location>
        <begin position="90"/>
        <end position="111"/>
    </location>
</feature>
<dbReference type="GO" id="GO:0006508">
    <property type="term" value="P:proteolysis"/>
    <property type="evidence" value="ECO:0007669"/>
    <property type="project" value="InterPro"/>
</dbReference>
<organism evidence="7 8">
    <name type="scientific">Symbiodinium natans</name>
    <dbReference type="NCBI Taxonomy" id="878477"/>
    <lineage>
        <taxon>Eukaryota</taxon>
        <taxon>Sar</taxon>
        <taxon>Alveolata</taxon>
        <taxon>Dinophyceae</taxon>
        <taxon>Suessiales</taxon>
        <taxon>Symbiodiniaceae</taxon>
        <taxon>Symbiodinium</taxon>
    </lineage>
</organism>
<dbReference type="PROSITE" id="PS52035">
    <property type="entry name" value="PEPTIDASE_M14"/>
    <property type="match status" value="1"/>
</dbReference>
<feature type="compositionally biased region" description="Acidic residues" evidence="4">
    <location>
        <begin position="708"/>
        <end position="720"/>
    </location>
</feature>
<name>A0A812SHK5_9DINO</name>
<accession>A0A812SHK5</accession>
<dbReference type="InterPro" id="IPR000834">
    <property type="entry name" value="Peptidase_M14"/>
</dbReference>
<feature type="compositionally biased region" description="Basic and acidic residues" evidence="4">
    <location>
        <begin position="822"/>
        <end position="832"/>
    </location>
</feature>
<dbReference type="Pfam" id="PF18027">
    <property type="entry name" value="Pepdidase_M14_N"/>
    <property type="match status" value="1"/>
</dbReference>
<evidence type="ECO:0000256" key="2">
    <source>
        <dbReference type="ARBA" id="ARBA00005988"/>
    </source>
</evidence>
<feature type="region of interest" description="Disordered" evidence="4">
    <location>
        <begin position="708"/>
        <end position="832"/>
    </location>
</feature>
<feature type="region of interest" description="Disordered" evidence="4">
    <location>
        <begin position="16"/>
        <end position="111"/>
    </location>
</feature>
<feature type="domain" description="Peptidase M14" evidence="6">
    <location>
        <begin position="419"/>
        <end position="686"/>
    </location>
</feature>
<dbReference type="Gene3D" id="3.40.630.10">
    <property type="entry name" value="Zn peptidases"/>
    <property type="match status" value="1"/>
</dbReference>
<dbReference type="PANTHER" id="PTHR12756:SF45">
    <property type="entry name" value="CYTOSOLIC CARBOXYPEPTIDASE NNA1"/>
    <property type="match status" value="1"/>
</dbReference>
<dbReference type="PANTHER" id="PTHR12756">
    <property type="entry name" value="CYTOSOLIC CARBOXYPEPTIDASE"/>
    <property type="match status" value="1"/>
</dbReference>
<dbReference type="GO" id="GO:0008270">
    <property type="term" value="F:zinc ion binding"/>
    <property type="evidence" value="ECO:0007669"/>
    <property type="project" value="InterPro"/>
</dbReference>
<dbReference type="AlphaFoldDB" id="A0A812SHK5"/>
<evidence type="ECO:0000259" key="6">
    <source>
        <dbReference type="PROSITE" id="PS52035"/>
    </source>
</evidence>
<dbReference type="Pfam" id="PF00246">
    <property type="entry name" value="Peptidase_M14"/>
    <property type="match status" value="1"/>
</dbReference>
<feature type="active site" description="Proton donor/acceptor" evidence="3">
    <location>
        <position position="650"/>
    </location>
</feature>
<feature type="compositionally biased region" description="Basic and acidic residues" evidence="4">
    <location>
        <begin position="748"/>
        <end position="774"/>
    </location>
</feature>
<dbReference type="PROSITE" id="PS50829">
    <property type="entry name" value="GYF"/>
    <property type="match status" value="1"/>
</dbReference>
<dbReference type="EMBL" id="CAJNDS010002459">
    <property type="protein sequence ID" value="CAE7485273.1"/>
    <property type="molecule type" value="Genomic_DNA"/>
</dbReference>
<dbReference type="Proteomes" id="UP000604046">
    <property type="component" value="Unassembled WGS sequence"/>
</dbReference>
<comment type="caution">
    <text evidence="7">The sequence shown here is derived from an EMBL/GenBank/DDBJ whole genome shotgun (WGS) entry which is preliminary data.</text>
</comment>
<dbReference type="InterPro" id="IPR035445">
    <property type="entry name" value="GYF-like_dom_sf"/>
</dbReference>
<evidence type="ECO:0000256" key="4">
    <source>
        <dbReference type="SAM" id="MobiDB-lite"/>
    </source>
</evidence>
<evidence type="ECO:0000259" key="5">
    <source>
        <dbReference type="PROSITE" id="PS50829"/>
    </source>
</evidence>
<reference evidence="7" key="1">
    <citation type="submission" date="2021-02" db="EMBL/GenBank/DDBJ databases">
        <authorList>
            <person name="Dougan E. K."/>
            <person name="Rhodes N."/>
            <person name="Thang M."/>
            <person name="Chan C."/>
        </authorList>
    </citation>
    <scope>NUCLEOTIDE SEQUENCE</scope>
</reference>
<dbReference type="InterPro" id="IPR003169">
    <property type="entry name" value="GYF"/>
</dbReference>
<protein>
    <submittedName>
        <fullName evidence="7">AGBL3 protein</fullName>
    </submittedName>
</protein>
<dbReference type="Pfam" id="PF02213">
    <property type="entry name" value="GYF"/>
    <property type="match status" value="1"/>
</dbReference>
<dbReference type="InterPro" id="IPR050821">
    <property type="entry name" value="Cytosolic_carboxypeptidase"/>
</dbReference>
<feature type="compositionally biased region" description="Basic residues" evidence="4">
    <location>
        <begin position="724"/>
        <end position="747"/>
    </location>
</feature>
<proteinExistence type="inferred from homology"/>
<gene>
    <name evidence="7" type="primary">AGBL3</name>
    <name evidence="7" type="ORF">SNAT2548_LOCUS27226</name>
</gene>
<evidence type="ECO:0000256" key="3">
    <source>
        <dbReference type="PROSITE-ProRule" id="PRU01379"/>
    </source>
</evidence>
<evidence type="ECO:0000313" key="7">
    <source>
        <dbReference type="EMBL" id="CAE7485273.1"/>
    </source>
</evidence>
<sequence>MSGALEGMASSILENAPDLDAKGGYQSGSVTGLPAAESGPDRVASGTVYADVGPDELQNPYPDSDGEGEQSERLSDPDAGSEDSLKSDDPMDEEVEDMDAFEDPDDVDQEEVGVKDEILLLAGVDIETEPGPDSEQARATESSPVLAPPVDGPEVHDEASPLQCPFDSYPDQNLPPKTGIAIPMMAATPTFVRGVPEEAELLYIPPESLFDDIVKAEADRISRPENVRNRIVYDSVGDPNQVEPCSFVPVSTGVPLQDPLGGTSGTSGSPLSFVTPYYTPTGPDDRTLVFESRFESGNLRRAVQAYEFEYDLILNPDYNTKSHTQWYFFRVGNTRRGPEYRFNILNMVKPTSVYNEGMRPLRYSSIEAAAKGVGWARCGDRIAYYQNGLRRQKGANYYTLTFTVTFEHDCDEVYFSHCYPYTYTDLQLDLRALEKDPNMVRRFRRRKLCDTLAGNACDLITITSFCGDPAALKARRAVVITARVHPGESNASWVMKGILDYLTGASVDARILRDNFVFKIVPMLNPDGVIVGNYRCSLAGQDLNRLWDEPSRKMHPTIFFTKSMFRHLLDDRDVILYVDIHGHSRKKNVFMYGNSENNGLREKIFPGLLCRSSDCFSFDDCCFKIQKSKESTARVVTYRELGVVNSYTLEASFCGADFGPLGEQHFTTRHLEEMGYMLCDAILDFCDPDQGKVMLVCKELQVLFPDDGNSDDVSDSEDDGAAALRRKKRAARKAVKQREKPQKKKKPAKSDGRAKLDSEDMVDDDRRQKEGKDKSARRKVRRDPEDSTAAAGSSSMVPEMSDEDAKGKRKKPKKKAAKSRAIPRDKDSKVEFGETRTAANMAVGKTIVLPASATESGLADTKVHFSQHVIYPLFSDGHSVDDAVREIEAEEAEESADEVRLEAPFPRIQAVRWCPKLRDGEGKPVLDEKGEERRGVEGLFTLDNRRLYALQRAAVAHYPRTSKITVEEVTNRWEVTQHVKKFRTRTNGLSIFIAEWNGTSRNNTRNSEVLRVWDWRSAISKIDDEGGAGGDRAAETGSCGCWEYLDPQSVCRGPFSNALMQQWWEHQMLPPDLEIRPFERKEGHAEQPFRPVAEVFADAPKPFAPGWVPQVAKEECGFQTCAECGRQRLEGWSARGEWYCSNCWRKWQSR</sequence>
<comment type="cofactor">
    <cofactor evidence="1">
        <name>Zn(2+)</name>
        <dbReference type="ChEBI" id="CHEBI:29105"/>
    </cofactor>
</comment>
<dbReference type="Gene3D" id="2.60.40.3120">
    <property type="match status" value="1"/>
</dbReference>
<dbReference type="SUPFAM" id="SSF55277">
    <property type="entry name" value="GYF domain"/>
    <property type="match status" value="1"/>
</dbReference>